<reference evidence="2" key="1">
    <citation type="submission" date="2019-03" db="EMBL/GenBank/DDBJ databases">
        <title>Aquabacterium pictum sp.nov., the first bacteriochlorophyll a-containing freshwater bacterium in the genus Aquabacterium of the class Betaproteobacteria.</title>
        <authorList>
            <person name="Hirose S."/>
            <person name="Tank M."/>
            <person name="Hara E."/>
            <person name="Tamaki H."/>
            <person name="Takaichi S."/>
            <person name="Haruta S."/>
            <person name="Hanada S."/>
        </authorList>
    </citation>
    <scope>NUCLEOTIDE SEQUENCE [LARGE SCALE GENOMIC DNA]</scope>
    <source>
        <strain evidence="2">W35</strain>
    </source>
</reference>
<evidence type="ECO:0000313" key="1">
    <source>
        <dbReference type="EMBL" id="GCL65489.1"/>
    </source>
</evidence>
<dbReference type="Proteomes" id="UP000301751">
    <property type="component" value="Unassembled WGS sequence"/>
</dbReference>
<organism evidence="1 2">
    <name type="scientific">Pseudaquabacterium pictum</name>
    <dbReference type="NCBI Taxonomy" id="2315236"/>
    <lineage>
        <taxon>Bacteria</taxon>
        <taxon>Pseudomonadati</taxon>
        <taxon>Pseudomonadota</taxon>
        <taxon>Betaproteobacteria</taxon>
        <taxon>Burkholderiales</taxon>
        <taxon>Sphaerotilaceae</taxon>
        <taxon>Pseudaquabacterium</taxon>
    </lineage>
</organism>
<comment type="caution">
    <text evidence="1">The sequence shown here is derived from an EMBL/GenBank/DDBJ whole genome shotgun (WGS) entry which is preliminary data.</text>
</comment>
<evidence type="ECO:0000313" key="2">
    <source>
        <dbReference type="Proteomes" id="UP000301751"/>
    </source>
</evidence>
<sequence length="100" mass="11176">MAFRPRVFFSGMPMTPNIIHTMKQTVNAIVLTISTDHAWRGMGVAVVAMERTRLGFDETVRLQGCREHQHAGYASRSRRTMRGGTHIVLKNYAGTVRSGS</sequence>
<name>A0A480AUX9_9BURK</name>
<keyword evidence="2" id="KW-1185">Reference proteome</keyword>
<gene>
    <name evidence="1" type="ORF">AQPW35_45700</name>
</gene>
<dbReference type="EMBL" id="BJCL01000017">
    <property type="protein sequence ID" value="GCL65489.1"/>
    <property type="molecule type" value="Genomic_DNA"/>
</dbReference>
<protein>
    <submittedName>
        <fullName evidence="1">Uncharacterized protein</fullName>
    </submittedName>
</protein>
<dbReference type="AlphaFoldDB" id="A0A480AUX9"/>
<accession>A0A480AUX9</accession>
<proteinExistence type="predicted"/>